<proteinExistence type="predicted"/>
<dbReference type="Pfam" id="PF26141">
    <property type="entry name" value="PMEL_NMB_N"/>
    <property type="match status" value="1"/>
</dbReference>
<dbReference type="GO" id="GO:0005886">
    <property type="term" value="C:plasma membrane"/>
    <property type="evidence" value="ECO:0007669"/>
    <property type="project" value="TreeGrafter"/>
</dbReference>
<evidence type="ECO:0000259" key="1">
    <source>
        <dbReference type="Pfam" id="PF20433"/>
    </source>
</evidence>
<dbReference type="GO" id="GO:0042470">
    <property type="term" value="C:melanosome"/>
    <property type="evidence" value="ECO:0007669"/>
    <property type="project" value="TreeGrafter"/>
</dbReference>
<evidence type="ECO:0000313" key="3">
    <source>
        <dbReference type="Ensembl" id="ENSPNYP00000029539.1"/>
    </source>
</evidence>
<feature type="domain" description="PKAT KLD" evidence="1">
    <location>
        <begin position="128"/>
        <end position="174"/>
    </location>
</feature>
<dbReference type="PANTHER" id="PTHR11861:SF12">
    <property type="entry name" value="MELANOCYTE PROTEIN PMEL 17 PRECURSOR"/>
    <property type="match status" value="1"/>
</dbReference>
<feature type="domain" description="PMEL/NMB N-terminal" evidence="2">
    <location>
        <begin position="20"/>
        <end position="110"/>
    </location>
</feature>
<dbReference type="Pfam" id="PF20433">
    <property type="entry name" value="PKAT_KLD"/>
    <property type="match status" value="1"/>
</dbReference>
<organism evidence="3">
    <name type="scientific">Pundamilia nyererei</name>
    <dbReference type="NCBI Taxonomy" id="303518"/>
    <lineage>
        <taxon>Eukaryota</taxon>
        <taxon>Metazoa</taxon>
        <taxon>Chordata</taxon>
        <taxon>Craniata</taxon>
        <taxon>Vertebrata</taxon>
        <taxon>Euteleostomi</taxon>
        <taxon>Actinopterygii</taxon>
        <taxon>Neopterygii</taxon>
        <taxon>Teleostei</taxon>
        <taxon>Neoteleostei</taxon>
        <taxon>Acanthomorphata</taxon>
        <taxon>Ovalentaria</taxon>
        <taxon>Cichlomorphae</taxon>
        <taxon>Cichliformes</taxon>
        <taxon>Cichlidae</taxon>
        <taxon>African cichlids</taxon>
        <taxon>Pseudocrenilabrinae</taxon>
        <taxon>Haplochromini</taxon>
        <taxon>Pundamilia</taxon>
    </lineage>
</organism>
<dbReference type="Ensembl" id="ENSPNYT00000030256.1">
    <property type="protein sequence ID" value="ENSPNYP00000029539.1"/>
    <property type="gene ID" value="ENSPNYG00000022255.1"/>
</dbReference>
<protein>
    <recommendedName>
        <fullName evidence="4">Premelanosome protein b</fullName>
    </recommendedName>
</protein>
<evidence type="ECO:0000259" key="2">
    <source>
        <dbReference type="Pfam" id="PF26141"/>
    </source>
</evidence>
<name>A0A3B4H511_9CICH</name>
<dbReference type="PANTHER" id="PTHR11861">
    <property type="entry name" value="MELANOCYTE PROTEIN PMEL 17-RELATED"/>
    <property type="match status" value="1"/>
</dbReference>
<dbReference type="InterPro" id="IPR046846">
    <property type="entry name" value="PKAT_KLD"/>
</dbReference>
<dbReference type="InterPro" id="IPR059017">
    <property type="entry name" value="PMEL_NMB_N"/>
</dbReference>
<dbReference type="GO" id="GO:0032438">
    <property type="term" value="P:melanosome organization"/>
    <property type="evidence" value="ECO:0007669"/>
    <property type="project" value="TreeGrafter"/>
</dbReference>
<sequence>IGRRRVTIILTDTFISVFGTGGKVTFNVGNDSPTLTGARVTFTIDLQFPRNQKVLPDGDVVWAEDCVINGNSEPVYPTQNTDWEAVFPDGTLLKKDKKPAYVFVWKTWGERSSLLLINEFYSLSFSCSLPKEVCSVLLDSECLRPIHSVCNMVEPSEECQLVLHHFLNDSGVYCINVSLTNDVSLAVTTAAPAEAGRSPLPSSVFCPLVLLSLSLTSPPLLQAKAHMQIDFPVQMCTAWNIPLASMS</sequence>
<dbReference type="GeneTree" id="ENSGT00950000183188"/>
<dbReference type="STRING" id="303518.ENSPNYP00000029539"/>
<dbReference type="AlphaFoldDB" id="A0A3B4H511"/>
<evidence type="ECO:0008006" key="4">
    <source>
        <dbReference type="Google" id="ProtNLM"/>
    </source>
</evidence>
<dbReference type="InterPro" id="IPR045219">
    <property type="entry name" value="PKAT"/>
</dbReference>
<reference evidence="3" key="1">
    <citation type="submission" date="2023-09" db="UniProtKB">
        <authorList>
            <consortium name="Ensembl"/>
        </authorList>
    </citation>
    <scope>IDENTIFICATION</scope>
</reference>
<accession>A0A3B4H511</accession>